<sequence>MYVIKHMHTKIIKENLTFLENWSERFRYKLASNLVLSKEDEQHSKKIENARKIPLQDYVQSLK</sequence>
<organism evidence="1 2">
    <name type="scientific">Quercus rubra</name>
    <name type="common">Northern red oak</name>
    <name type="synonym">Quercus borealis</name>
    <dbReference type="NCBI Taxonomy" id="3512"/>
    <lineage>
        <taxon>Eukaryota</taxon>
        <taxon>Viridiplantae</taxon>
        <taxon>Streptophyta</taxon>
        <taxon>Embryophyta</taxon>
        <taxon>Tracheophyta</taxon>
        <taxon>Spermatophyta</taxon>
        <taxon>Magnoliopsida</taxon>
        <taxon>eudicotyledons</taxon>
        <taxon>Gunneridae</taxon>
        <taxon>Pentapetalae</taxon>
        <taxon>rosids</taxon>
        <taxon>fabids</taxon>
        <taxon>Fagales</taxon>
        <taxon>Fagaceae</taxon>
        <taxon>Quercus</taxon>
    </lineage>
</organism>
<keyword evidence="2" id="KW-1185">Reference proteome</keyword>
<protein>
    <submittedName>
        <fullName evidence="1">Uncharacterized protein</fullName>
    </submittedName>
</protein>
<reference evidence="1 2" key="1">
    <citation type="journal article" date="2023" name="G3 (Bethesda)">
        <title>A haplotype-resolved chromosome-scale genome for Quercus rubra L. provides insights into the genetics of adaptive traits for red oak species.</title>
        <authorList>
            <person name="Kapoor B."/>
            <person name="Jenkins J."/>
            <person name="Schmutz J."/>
            <person name="Zhebentyayeva T."/>
            <person name="Kuelheim C."/>
            <person name="Coggeshall M."/>
            <person name="Heim C."/>
            <person name="Lasky J.R."/>
            <person name="Leites L."/>
            <person name="Islam-Faridi N."/>
            <person name="Romero-Severson J."/>
            <person name="DeLeo V.L."/>
            <person name="Lucas S.M."/>
            <person name="Lazic D."/>
            <person name="Gailing O."/>
            <person name="Carlson J."/>
            <person name="Staton M."/>
        </authorList>
    </citation>
    <scope>NUCLEOTIDE SEQUENCE [LARGE SCALE GENOMIC DNA]</scope>
    <source>
        <strain evidence="1">Pseudo-F2</strain>
    </source>
</reference>
<gene>
    <name evidence="1" type="ORF">RGQ29_028732</name>
</gene>
<dbReference type="EMBL" id="JAXUIC010000008">
    <property type="protein sequence ID" value="KAK4578761.1"/>
    <property type="molecule type" value="Genomic_DNA"/>
</dbReference>
<name>A0AAN7ESN6_QUERU</name>
<proteinExistence type="predicted"/>
<accession>A0AAN7ESN6</accession>
<dbReference type="Proteomes" id="UP001324115">
    <property type="component" value="Unassembled WGS sequence"/>
</dbReference>
<comment type="caution">
    <text evidence="1">The sequence shown here is derived from an EMBL/GenBank/DDBJ whole genome shotgun (WGS) entry which is preliminary data.</text>
</comment>
<evidence type="ECO:0000313" key="1">
    <source>
        <dbReference type="EMBL" id="KAK4578761.1"/>
    </source>
</evidence>
<evidence type="ECO:0000313" key="2">
    <source>
        <dbReference type="Proteomes" id="UP001324115"/>
    </source>
</evidence>
<dbReference type="AlphaFoldDB" id="A0AAN7ESN6"/>